<organism evidence="2 3">
    <name type="scientific">Eumeta variegata</name>
    <name type="common">Bagworm moth</name>
    <name type="synonym">Eumeta japonica</name>
    <dbReference type="NCBI Taxonomy" id="151549"/>
    <lineage>
        <taxon>Eukaryota</taxon>
        <taxon>Metazoa</taxon>
        <taxon>Ecdysozoa</taxon>
        <taxon>Arthropoda</taxon>
        <taxon>Hexapoda</taxon>
        <taxon>Insecta</taxon>
        <taxon>Pterygota</taxon>
        <taxon>Neoptera</taxon>
        <taxon>Endopterygota</taxon>
        <taxon>Lepidoptera</taxon>
        <taxon>Glossata</taxon>
        <taxon>Ditrysia</taxon>
        <taxon>Tineoidea</taxon>
        <taxon>Psychidae</taxon>
        <taxon>Oiketicinae</taxon>
        <taxon>Eumeta</taxon>
    </lineage>
</organism>
<comment type="caution">
    <text evidence="2">The sequence shown here is derived from an EMBL/GenBank/DDBJ whole genome shotgun (WGS) entry which is preliminary data.</text>
</comment>
<name>A0A4C1UR84_EUMVA</name>
<evidence type="ECO:0000313" key="3">
    <source>
        <dbReference type="Proteomes" id="UP000299102"/>
    </source>
</evidence>
<proteinExistence type="predicted"/>
<sequence length="265" mass="29726">MYCFCDVIVRNQTAGTRPQRRHVSGPRWIYRSPPHRKACEARDRFPARKCIRNGNNSLQLYDETRQRDDTRGPSVTDHCRRGCHITAVNPPARALSDRKKKAKNGQIDPPPPKNEIGRIIARYISSCHNTVASKERITGDKLHFEFGIMSFSVLTRAYQWYVGPPERRRRDRTPGCGLIRGAGGAYIIVKAPPLLTICESFPTLCVLRSGAAVLEKALVEVDSRMLHSSFDSDTAAMVMAARMQLPFGSSLGHHKVLPRPPPPMT</sequence>
<keyword evidence="3" id="KW-1185">Reference proteome</keyword>
<gene>
    <name evidence="2" type="ORF">EVAR_19761_1</name>
</gene>
<dbReference type="Proteomes" id="UP000299102">
    <property type="component" value="Unassembled WGS sequence"/>
</dbReference>
<evidence type="ECO:0000256" key="1">
    <source>
        <dbReference type="SAM" id="MobiDB-lite"/>
    </source>
</evidence>
<reference evidence="2 3" key="1">
    <citation type="journal article" date="2019" name="Commun. Biol.">
        <title>The bagworm genome reveals a unique fibroin gene that provides high tensile strength.</title>
        <authorList>
            <person name="Kono N."/>
            <person name="Nakamura H."/>
            <person name="Ohtoshi R."/>
            <person name="Tomita M."/>
            <person name="Numata K."/>
            <person name="Arakawa K."/>
        </authorList>
    </citation>
    <scope>NUCLEOTIDE SEQUENCE [LARGE SCALE GENOMIC DNA]</scope>
</reference>
<evidence type="ECO:0000313" key="2">
    <source>
        <dbReference type="EMBL" id="GBP28720.1"/>
    </source>
</evidence>
<feature type="region of interest" description="Disordered" evidence="1">
    <location>
        <begin position="91"/>
        <end position="114"/>
    </location>
</feature>
<protein>
    <submittedName>
        <fullName evidence="2">Uncharacterized protein</fullName>
    </submittedName>
</protein>
<dbReference type="EMBL" id="BGZK01000210">
    <property type="protein sequence ID" value="GBP28720.1"/>
    <property type="molecule type" value="Genomic_DNA"/>
</dbReference>
<dbReference type="AlphaFoldDB" id="A0A4C1UR84"/>
<accession>A0A4C1UR84</accession>